<evidence type="ECO:0000256" key="3">
    <source>
        <dbReference type="ARBA" id="ARBA00023098"/>
    </source>
</evidence>
<dbReference type="GO" id="GO:0016042">
    <property type="term" value="P:lipid catabolic process"/>
    <property type="evidence" value="ECO:0007669"/>
    <property type="project" value="UniProtKB-UniRule"/>
</dbReference>
<dbReference type="AlphaFoldDB" id="A0A1H1XRJ3"/>
<dbReference type="InterPro" id="IPR050301">
    <property type="entry name" value="NTE"/>
</dbReference>
<dbReference type="RefSeq" id="WP_092288219.1">
    <property type="nucleotide sequence ID" value="NZ_LT629763.1"/>
</dbReference>
<evidence type="ECO:0000259" key="5">
    <source>
        <dbReference type="PROSITE" id="PS51635"/>
    </source>
</evidence>
<name>A0A1H1XRJ3_9GAMM</name>
<feature type="active site" description="Nucleophile" evidence="4">
    <location>
        <position position="51"/>
    </location>
</feature>
<dbReference type="CDD" id="cd07209">
    <property type="entry name" value="Pat_hypo_Ecoli_Z1214_like"/>
    <property type="match status" value="1"/>
</dbReference>
<dbReference type="InterPro" id="IPR002641">
    <property type="entry name" value="PNPLA_dom"/>
</dbReference>
<feature type="active site" description="Proton acceptor" evidence="4">
    <location>
        <position position="212"/>
    </location>
</feature>
<dbReference type="GO" id="GO:0016787">
    <property type="term" value="F:hydrolase activity"/>
    <property type="evidence" value="ECO:0007669"/>
    <property type="project" value="UniProtKB-UniRule"/>
</dbReference>
<evidence type="ECO:0000313" key="6">
    <source>
        <dbReference type="EMBL" id="SDT11661.1"/>
    </source>
</evidence>
<comment type="caution">
    <text evidence="4">Lacks conserved residue(s) required for the propagation of feature annotation.</text>
</comment>
<dbReference type="PROSITE" id="PS51635">
    <property type="entry name" value="PNPLA"/>
    <property type="match status" value="1"/>
</dbReference>
<dbReference type="PANTHER" id="PTHR14226">
    <property type="entry name" value="NEUROPATHY TARGET ESTERASE/SWISS CHEESE D.MELANOGASTER"/>
    <property type="match status" value="1"/>
</dbReference>
<organism evidence="6 7">
    <name type="scientific">Halopseudomonas sabulinigri</name>
    <dbReference type="NCBI Taxonomy" id="472181"/>
    <lineage>
        <taxon>Bacteria</taxon>
        <taxon>Pseudomonadati</taxon>
        <taxon>Pseudomonadota</taxon>
        <taxon>Gammaproteobacteria</taxon>
        <taxon>Pseudomonadales</taxon>
        <taxon>Pseudomonadaceae</taxon>
        <taxon>Halopseudomonas</taxon>
    </lineage>
</organism>
<keyword evidence="2 4" id="KW-0442">Lipid degradation</keyword>
<accession>A0A1H1XRJ3</accession>
<feature type="short sequence motif" description="DGA/G" evidence="4">
    <location>
        <begin position="212"/>
        <end position="214"/>
    </location>
</feature>
<protein>
    <submittedName>
        <fullName evidence="6">NTE family protein</fullName>
    </submittedName>
</protein>
<reference evidence="7" key="1">
    <citation type="submission" date="2016-10" db="EMBL/GenBank/DDBJ databases">
        <authorList>
            <person name="Varghese N."/>
            <person name="Submissions S."/>
        </authorList>
    </citation>
    <scope>NUCLEOTIDE SEQUENCE [LARGE SCALE GENOMIC DNA]</scope>
    <source>
        <strain evidence="7">JCM 14963</strain>
    </source>
</reference>
<gene>
    <name evidence="6" type="ORF">SAMN05216271_3636</name>
</gene>
<dbReference type="Pfam" id="PF01734">
    <property type="entry name" value="Patatin"/>
    <property type="match status" value="1"/>
</dbReference>
<dbReference type="Gene3D" id="3.40.1090.10">
    <property type="entry name" value="Cytosolic phospholipase A2 catalytic domain"/>
    <property type="match status" value="1"/>
</dbReference>
<dbReference type="OrthoDB" id="9798773at2"/>
<feature type="short sequence motif" description="GXSXG" evidence="4">
    <location>
        <begin position="49"/>
        <end position="53"/>
    </location>
</feature>
<evidence type="ECO:0000313" key="7">
    <source>
        <dbReference type="Proteomes" id="UP000243413"/>
    </source>
</evidence>
<evidence type="ECO:0000256" key="2">
    <source>
        <dbReference type="ARBA" id="ARBA00022963"/>
    </source>
</evidence>
<dbReference type="Proteomes" id="UP000243413">
    <property type="component" value="Chromosome I"/>
</dbReference>
<dbReference type="InterPro" id="IPR016035">
    <property type="entry name" value="Acyl_Trfase/lysoPLipase"/>
</dbReference>
<feature type="domain" description="PNPLA" evidence="5">
    <location>
        <begin position="13"/>
        <end position="225"/>
    </location>
</feature>
<keyword evidence="1 4" id="KW-0378">Hydrolase</keyword>
<evidence type="ECO:0000256" key="1">
    <source>
        <dbReference type="ARBA" id="ARBA00022801"/>
    </source>
</evidence>
<keyword evidence="3 4" id="KW-0443">Lipid metabolism</keyword>
<dbReference type="SUPFAM" id="SSF52151">
    <property type="entry name" value="FabD/lysophospholipase-like"/>
    <property type="match status" value="1"/>
</dbReference>
<dbReference type="STRING" id="472181.SAMN05216271_3636"/>
<proteinExistence type="predicted"/>
<dbReference type="PANTHER" id="PTHR14226:SF57">
    <property type="entry name" value="BLR7027 PROTEIN"/>
    <property type="match status" value="1"/>
</dbReference>
<evidence type="ECO:0000256" key="4">
    <source>
        <dbReference type="PROSITE-ProRule" id="PRU01161"/>
    </source>
</evidence>
<dbReference type="EMBL" id="LT629763">
    <property type="protein sequence ID" value="SDT11661.1"/>
    <property type="molecule type" value="Genomic_DNA"/>
</dbReference>
<sequence>MMHMQRPSDCTGLILSGGGARAAYQVGVLSVIAELLPAGASNPFPVICGTSAGAINAVALASHARDFSVGVARLQEVWSSFHCAQVYRSDWLGVTAQAWRWARANLLGMPSKQPTALLDNAPLRDLLEHTLKFGQIDDSLSAGVLRAISVSAFGYQSADSVNFYQGVERISPWARHRRVGVQTRLGLEHLMASSAIPLVFPPVLLNREWFGDGAVRQQAPISPALHLGANRVLVIGVSDNLSSQPAGGRRGPRLRAALPPTLAQIGGHLLSSTFVDNLEADVELLERMNRLAGYLPTGSRHSGKGVRQVEVQIISPSEPLNLIAARHRKAMPRSLRAFLRGSGATRASGGSVLSYLLFEAEYCQELIELGRRDAMAKTDSLQRFLGLVCPLQEPAETDSHAGGA</sequence>